<feature type="domain" description="Carbohydrate kinase PfkB" evidence="1">
    <location>
        <begin position="195"/>
        <end position="268"/>
    </location>
</feature>
<dbReference type="Gene3D" id="3.40.1190.20">
    <property type="match status" value="1"/>
</dbReference>
<organism evidence="2 3">
    <name type="scientific">Methanobrevibacter gottschalkii</name>
    <dbReference type="NCBI Taxonomy" id="190974"/>
    <lineage>
        <taxon>Archaea</taxon>
        <taxon>Methanobacteriati</taxon>
        <taxon>Methanobacteriota</taxon>
        <taxon>Methanomada group</taxon>
        <taxon>Methanobacteria</taxon>
        <taxon>Methanobacteriales</taxon>
        <taxon>Methanobacteriaceae</taxon>
        <taxon>Methanobrevibacter</taxon>
    </lineage>
</organism>
<protein>
    <submittedName>
        <fullName evidence="2">PfkB family carbohydrate kinase</fullName>
    </submittedName>
</protein>
<dbReference type="Pfam" id="PF00294">
    <property type="entry name" value="PfkB"/>
    <property type="match status" value="1"/>
</dbReference>
<dbReference type="GO" id="GO:0016301">
    <property type="term" value="F:kinase activity"/>
    <property type="evidence" value="ECO:0007669"/>
    <property type="project" value="UniProtKB-KW"/>
</dbReference>
<dbReference type="SUPFAM" id="SSF53613">
    <property type="entry name" value="Ribokinase-like"/>
    <property type="match status" value="1"/>
</dbReference>
<keyword evidence="2" id="KW-0808">Transferase</keyword>
<gene>
    <name evidence="2" type="ORF">SAMN05216439_1714</name>
</gene>
<dbReference type="InterPro" id="IPR029056">
    <property type="entry name" value="Ribokinase-like"/>
</dbReference>
<evidence type="ECO:0000259" key="1">
    <source>
        <dbReference type="Pfam" id="PF00294"/>
    </source>
</evidence>
<evidence type="ECO:0000313" key="3">
    <source>
        <dbReference type="Proteomes" id="UP000199506"/>
    </source>
</evidence>
<reference evidence="2 3" key="1">
    <citation type="submission" date="2016-10" db="EMBL/GenBank/DDBJ databases">
        <authorList>
            <person name="de Groot N.N."/>
        </authorList>
    </citation>
    <scope>NUCLEOTIDE SEQUENCE [LARGE SCALE GENOMIC DNA]</scope>
    <source>
        <strain evidence="2 3">DSM 11978</strain>
    </source>
</reference>
<dbReference type="STRING" id="190974.SAMN05216439_1714"/>
<evidence type="ECO:0000313" key="2">
    <source>
        <dbReference type="EMBL" id="SEK94758.1"/>
    </source>
</evidence>
<dbReference type="RefSeq" id="WP_091699442.1">
    <property type="nucleotide sequence ID" value="NZ_FOAK01000007.1"/>
</dbReference>
<dbReference type="OrthoDB" id="26949at2157"/>
<dbReference type="EMBL" id="FOAK01000007">
    <property type="protein sequence ID" value="SEK94758.1"/>
    <property type="molecule type" value="Genomic_DNA"/>
</dbReference>
<proteinExistence type="predicted"/>
<dbReference type="Proteomes" id="UP000199506">
    <property type="component" value="Unassembled WGS sequence"/>
</dbReference>
<dbReference type="InterPro" id="IPR011611">
    <property type="entry name" value="PfkB_dom"/>
</dbReference>
<accession>A0A1H7L739</accession>
<name>A0A1H7L739_9EURY</name>
<dbReference type="AlphaFoldDB" id="A0A1H7L739"/>
<keyword evidence="2" id="KW-0418">Kinase</keyword>
<sequence length="270" mass="30463">MTLVIIGPVTQDLVVIGEKSTHKIGGATYFQSFVFEKFYKDYLAIVNCSDEKIANEFPSKDKVKVILKEFTHFFINNYPDVNNKDYREQLSNFVQIPIFKSDLEKILPKKIDGFVINPLNRHDFPIETIDYLKSFNVPIFISIQGFLRIPDVEVNGKYAIKLDTFDKLSDILEGVSSIFLDEGEANITGIDFDVDEVVITDGSNGSRIISDNHETKINAVKCENIADATGCGDTYMAAYISKRLNDYSIRSSGEFASDISSKKLTKFGHY</sequence>